<dbReference type="GO" id="GO:0008270">
    <property type="term" value="F:zinc ion binding"/>
    <property type="evidence" value="ECO:0007669"/>
    <property type="project" value="TreeGrafter"/>
</dbReference>
<accession>A0A4U1CKD7</accession>
<evidence type="ECO:0000313" key="4">
    <source>
        <dbReference type="Proteomes" id="UP000309488"/>
    </source>
</evidence>
<dbReference type="PROSITE" id="PS51747">
    <property type="entry name" value="CYT_DCMP_DEAMINASES_2"/>
    <property type="match status" value="1"/>
</dbReference>
<sequence>MNTQNFTISYETFNSIEELSGTDKMLCAKAKEALVSSFSPYSKFKVGTAILLADDQIVLGSNQENLAYPSGLCAERVALFNIGSNYPNAVVKTMAITAQTDNFKIVNPITSCGGCLQVMIEVEKRQKTPIEVLFYCIDGQILKIKSVKNLLPFAFVEDRLEK</sequence>
<dbReference type="RefSeq" id="WP_136841752.1">
    <property type="nucleotide sequence ID" value="NZ_SWBR01000003.1"/>
</dbReference>
<dbReference type="Pfam" id="PF00383">
    <property type="entry name" value="dCMP_cyt_deam_1"/>
    <property type="match status" value="1"/>
</dbReference>
<dbReference type="GO" id="GO:0072527">
    <property type="term" value="P:pyrimidine-containing compound metabolic process"/>
    <property type="evidence" value="ECO:0007669"/>
    <property type="project" value="UniProtKB-ARBA"/>
</dbReference>
<dbReference type="EC" id="3.5.4.5" evidence="3"/>
<protein>
    <submittedName>
        <fullName evidence="3">Cytidine deaminase</fullName>
        <ecNumber evidence="3">3.5.4.5</ecNumber>
    </submittedName>
</protein>
<evidence type="ECO:0000259" key="2">
    <source>
        <dbReference type="PROSITE" id="PS51747"/>
    </source>
</evidence>
<dbReference type="PANTHER" id="PTHR11644:SF2">
    <property type="entry name" value="CYTIDINE DEAMINASE"/>
    <property type="match status" value="1"/>
</dbReference>
<comment type="similarity">
    <text evidence="1">Belongs to the cytidine and deoxycytidylate deaminase family.</text>
</comment>
<dbReference type="CDD" id="cd01283">
    <property type="entry name" value="cytidine_deaminase"/>
    <property type="match status" value="1"/>
</dbReference>
<keyword evidence="3" id="KW-0378">Hydrolase</keyword>
<evidence type="ECO:0000313" key="3">
    <source>
        <dbReference type="EMBL" id="TKC08110.1"/>
    </source>
</evidence>
<dbReference type="AlphaFoldDB" id="A0A4U1CKD7"/>
<dbReference type="GO" id="GO:0005829">
    <property type="term" value="C:cytosol"/>
    <property type="evidence" value="ECO:0007669"/>
    <property type="project" value="TreeGrafter"/>
</dbReference>
<dbReference type="InterPro" id="IPR016193">
    <property type="entry name" value="Cytidine_deaminase-like"/>
</dbReference>
<dbReference type="PANTHER" id="PTHR11644">
    <property type="entry name" value="CYTIDINE DEAMINASE"/>
    <property type="match status" value="1"/>
</dbReference>
<dbReference type="GO" id="GO:0004126">
    <property type="term" value="F:cytidine deaminase activity"/>
    <property type="evidence" value="ECO:0007669"/>
    <property type="project" value="UniProtKB-EC"/>
</dbReference>
<comment type="caution">
    <text evidence="3">The sequence shown here is derived from an EMBL/GenBank/DDBJ whole genome shotgun (WGS) entry which is preliminary data.</text>
</comment>
<dbReference type="InterPro" id="IPR050202">
    <property type="entry name" value="Cyt/Deoxycyt_deaminase"/>
</dbReference>
<gene>
    <name evidence="3" type="ORF">FA048_13190</name>
</gene>
<dbReference type="NCBIfam" id="NF004064">
    <property type="entry name" value="PRK05578.1"/>
    <property type="match status" value="1"/>
</dbReference>
<dbReference type="InterPro" id="IPR002125">
    <property type="entry name" value="CMP_dCMP_dom"/>
</dbReference>
<dbReference type="GO" id="GO:0055086">
    <property type="term" value="P:nucleobase-containing small molecule metabolic process"/>
    <property type="evidence" value="ECO:0007669"/>
    <property type="project" value="UniProtKB-ARBA"/>
</dbReference>
<organism evidence="3 4">
    <name type="scientific">Pedobacter polaris</name>
    <dbReference type="NCBI Taxonomy" id="2571273"/>
    <lineage>
        <taxon>Bacteria</taxon>
        <taxon>Pseudomonadati</taxon>
        <taxon>Bacteroidota</taxon>
        <taxon>Sphingobacteriia</taxon>
        <taxon>Sphingobacteriales</taxon>
        <taxon>Sphingobacteriaceae</taxon>
        <taxon>Pedobacter</taxon>
    </lineage>
</organism>
<dbReference type="OrthoDB" id="9795347at2"/>
<dbReference type="EMBL" id="SWBR01000003">
    <property type="protein sequence ID" value="TKC08110.1"/>
    <property type="molecule type" value="Genomic_DNA"/>
</dbReference>
<keyword evidence="4" id="KW-1185">Reference proteome</keyword>
<dbReference type="SUPFAM" id="SSF53927">
    <property type="entry name" value="Cytidine deaminase-like"/>
    <property type="match status" value="1"/>
</dbReference>
<feature type="domain" description="CMP/dCMP-type deaminase" evidence="2">
    <location>
        <begin position="21"/>
        <end position="158"/>
    </location>
</feature>
<dbReference type="Gene3D" id="3.40.140.10">
    <property type="entry name" value="Cytidine Deaminase, domain 2"/>
    <property type="match status" value="1"/>
</dbReference>
<dbReference type="Proteomes" id="UP000309488">
    <property type="component" value="Unassembled WGS sequence"/>
</dbReference>
<evidence type="ECO:0000256" key="1">
    <source>
        <dbReference type="ARBA" id="ARBA00006576"/>
    </source>
</evidence>
<reference evidence="3 4" key="1">
    <citation type="submission" date="2019-04" db="EMBL/GenBank/DDBJ databases">
        <title>Pedobacter sp. RP-3-22 sp. nov., isolated from Arctic soil.</title>
        <authorList>
            <person name="Dahal R.H."/>
            <person name="Kim D.-U."/>
        </authorList>
    </citation>
    <scope>NUCLEOTIDE SEQUENCE [LARGE SCALE GENOMIC DNA]</scope>
    <source>
        <strain evidence="3 4">RP-3-22</strain>
    </source>
</reference>
<name>A0A4U1CKD7_9SPHI</name>
<proteinExistence type="inferred from homology"/>